<dbReference type="AlphaFoldDB" id="A0A9X1QWU8"/>
<evidence type="ECO:0000313" key="1">
    <source>
        <dbReference type="EMBL" id="MCG2419760.1"/>
    </source>
</evidence>
<reference evidence="1" key="1">
    <citation type="submission" date="2021-09" db="EMBL/GenBank/DDBJ databases">
        <title>Genome of Aequorivita sp. strain F47161.</title>
        <authorList>
            <person name="Wang Y."/>
        </authorList>
    </citation>
    <scope>NUCLEOTIDE SEQUENCE</scope>
    <source>
        <strain evidence="1">F47161</strain>
    </source>
</reference>
<protein>
    <submittedName>
        <fullName evidence="1">TIGR04255 family protein</fullName>
    </submittedName>
</protein>
<dbReference type="EMBL" id="JAIRBA010000025">
    <property type="protein sequence ID" value="MCG2419760.1"/>
    <property type="molecule type" value="Genomic_DNA"/>
</dbReference>
<gene>
    <name evidence="1" type="ORF">K8089_12065</name>
</gene>
<dbReference type="InterPro" id="IPR026349">
    <property type="entry name" value="CHP04255"/>
</dbReference>
<sequence>MLEFLKPISENHSISRAVASVFIPQAFLKPQDIFEKTKEVEGFKGYPKKGLLKATTININNNNLGISNEQIRGFIFESYDDKGSINNVFKLENSKENQSILSLENRKYKDWDRFKNQLDSDLNSFSGMNDFYVEAISLNYRDEFIWTDRNSPIPVADIFNIDSELLNKKFLSSKNGTLVLVSQGNEEGGFTYEEKTEISFNNDIKRIIIDHQYAQRFGDIKLFSTLNQHKNFSSLYDSAHLENKKILKDILTVDSQNLIKLK</sequence>
<proteinExistence type="predicted"/>
<name>A0A9X1QWU8_9FLAO</name>
<dbReference type="Proteomes" id="UP001139461">
    <property type="component" value="Unassembled WGS sequence"/>
</dbReference>
<keyword evidence="2" id="KW-1185">Reference proteome</keyword>
<organism evidence="1 2">
    <name type="scientific">Aequorivita vitellina</name>
    <dbReference type="NCBI Taxonomy" id="2874475"/>
    <lineage>
        <taxon>Bacteria</taxon>
        <taxon>Pseudomonadati</taxon>
        <taxon>Bacteroidota</taxon>
        <taxon>Flavobacteriia</taxon>
        <taxon>Flavobacteriales</taxon>
        <taxon>Flavobacteriaceae</taxon>
        <taxon>Aequorivita</taxon>
    </lineage>
</organism>
<accession>A0A9X1QWU8</accession>
<dbReference type="NCBIfam" id="TIGR04255">
    <property type="entry name" value="sporadTIGR04255"/>
    <property type="match status" value="1"/>
</dbReference>
<dbReference type="RefSeq" id="WP_237603545.1">
    <property type="nucleotide sequence ID" value="NZ_JAIRBA010000025.1"/>
</dbReference>
<evidence type="ECO:0000313" key="2">
    <source>
        <dbReference type="Proteomes" id="UP001139461"/>
    </source>
</evidence>
<comment type="caution">
    <text evidence="1">The sequence shown here is derived from an EMBL/GenBank/DDBJ whole genome shotgun (WGS) entry which is preliminary data.</text>
</comment>